<name>A0A655AMA1_MYCTX</name>
<sequence>MGAAFDDPTMIEHDDLVGPGDGMQSMGDYQHGAVPGQPVKRLLHKVFRFRIGKRGGLVEDEDRSVAEDGTGNGEPLSLPARKTTVGSEHGIVAVRQPKHPVVDLRFAGRDLDLFGGGIRYRQRDVFGGGAMHKLGFL</sequence>
<protein>
    <submittedName>
        <fullName evidence="1">Uncharacterized protein</fullName>
    </submittedName>
</protein>
<dbReference type="EMBL" id="CNFU01001679">
    <property type="protein sequence ID" value="CKT65555.1"/>
    <property type="molecule type" value="Genomic_DNA"/>
</dbReference>
<dbReference type="AntiFam" id="ANF00142">
    <property type="entry name" value="Shadow ORF (opposite yadG)"/>
</dbReference>
<evidence type="ECO:0000313" key="2">
    <source>
        <dbReference type="Proteomes" id="UP000049023"/>
    </source>
</evidence>
<gene>
    <name evidence="1" type="ORF">ERS027661_04619</name>
</gene>
<dbReference type="AlphaFoldDB" id="A0A655AMA1"/>
<reference evidence="1 2" key="1">
    <citation type="submission" date="2015-03" db="EMBL/GenBank/DDBJ databases">
        <authorList>
            <consortium name="Pathogen Informatics"/>
        </authorList>
    </citation>
    <scope>NUCLEOTIDE SEQUENCE [LARGE SCALE GENOMIC DNA]</scope>
    <source>
        <strain evidence="1 2">Bir 187</strain>
    </source>
</reference>
<evidence type="ECO:0000313" key="1">
    <source>
        <dbReference type="EMBL" id="CKT65555.1"/>
    </source>
</evidence>
<accession>A0A655AMA1</accession>
<proteinExistence type="predicted"/>
<organism evidence="1 2">
    <name type="scientific">Mycobacterium tuberculosis</name>
    <dbReference type="NCBI Taxonomy" id="1773"/>
    <lineage>
        <taxon>Bacteria</taxon>
        <taxon>Bacillati</taxon>
        <taxon>Actinomycetota</taxon>
        <taxon>Actinomycetes</taxon>
        <taxon>Mycobacteriales</taxon>
        <taxon>Mycobacteriaceae</taxon>
        <taxon>Mycobacterium</taxon>
        <taxon>Mycobacterium tuberculosis complex</taxon>
    </lineage>
</organism>
<dbReference type="Proteomes" id="UP000049023">
    <property type="component" value="Unassembled WGS sequence"/>
</dbReference>
<dbReference type="AntiFam" id="ANF00095">
    <property type="entry name" value="Shadow ORF (opposite ABC transporters)"/>
</dbReference>